<dbReference type="Pfam" id="PF00155">
    <property type="entry name" value="Aminotran_1_2"/>
    <property type="match status" value="1"/>
</dbReference>
<evidence type="ECO:0000259" key="7">
    <source>
        <dbReference type="Pfam" id="PF00155"/>
    </source>
</evidence>
<protein>
    <recommendedName>
        <fullName evidence="6">Aminotransferase</fullName>
        <ecNumber evidence="6">2.6.1.-</ecNumber>
    </recommendedName>
</protein>
<gene>
    <name evidence="8" type="ORF">DWY25_03585</name>
</gene>
<comment type="similarity">
    <text evidence="2 6">Belongs to the class-I pyridoxal-phosphate-dependent aminotransferase family.</text>
</comment>
<dbReference type="InterPro" id="IPR004839">
    <property type="entry name" value="Aminotransferase_I/II_large"/>
</dbReference>
<dbReference type="GO" id="GO:0006520">
    <property type="term" value="P:amino acid metabolic process"/>
    <property type="evidence" value="ECO:0007669"/>
    <property type="project" value="InterPro"/>
</dbReference>
<evidence type="ECO:0000256" key="6">
    <source>
        <dbReference type="RuleBase" id="RU000481"/>
    </source>
</evidence>
<dbReference type="AlphaFoldDB" id="A0A412G4Y8"/>
<dbReference type="SUPFAM" id="SSF53383">
    <property type="entry name" value="PLP-dependent transferases"/>
    <property type="match status" value="1"/>
</dbReference>
<dbReference type="GeneID" id="83014489"/>
<dbReference type="Gene3D" id="3.40.640.10">
    <property type="entry name" value="Type I PLP-dependent aspartate aminotransferase-like (Major domain)"/>
    <property type="match status" value="1"/>
</dbReference>
<dbReference type="GO" id="GO:0030170">
    <property type="term" value="F:pyridoxal phosphate binding"/>
    <property type="evidence" value="ECO:0007669"/>
    <property type="project" value="InterPro"/>
</dbReference>
<dbReference type="RefSeq" id="WP_006057547.1">
    <property type="nucleotide sequence ID" value="NZ_CABJCV010000003.1"/>
</dbReference>
<dbReference type="InterPro" id="IPR050596">
    <property type="entry name" value="AspAT/PAT-like"/>
</dbReference>
<evidence type="ECO:0000256" key="4">
    <source>
        <dbReference type="ARBA" id="ARBA00022679"/>
    </source>
</evidence>
<evidence type="ECO:0000256" key="2">
    <source>
        <dbReference type="ARBA" id="ARBA00007441"/>
    </source>
</evidence>
<dbReference type="InterPro" id="IPR015424">
    <property type="entry name" value="PyrdxlP-dep_Trfase"/>
</dbReference>
<dbReference type="Gene3D" id="3.90.1150.10">
    <property type="entry name" value="Aspartate Aminotransferase, domain 1"/>
    <property type="match status" value="1"/>
</dbReference>
<dbReference type="PROSITE" id="PS00105">
    <property type="entry name" value="AA_TRANSFER_CLASS_1"/>
    <property type="match status" value="1"/>
</dbReference>
<sequence>MNPKSLLNDVIGTIPPSGIRKFFDLASSMEGVISLGVGEPDFDTPWHIREEAIYAIEKGRTFYSANAGLPELRKEICRYLKRRFQLEYAWNSDILVTVGGSEAIDIAFRSLLNPGDEVIVLSPGYVAYEPCVRLAGGIPVIVELKEEDEFKLKKEQLKQALSPKTKAILMNFPGNPTGGIMTKEDFSEIVPLIQESGIAVVTDEIYAELTYSGKHCSIASFSEIKDQVILISGFSKAYSMTGWRLGYIAAHRDLIAAMNKVHQYAIMCAPTISQYAGIEAMAKGDGDVEMMKDSFERRRNFIVNGLNRMGLQCPMPQGAFYVFPSIKHTGMSSEEFCEKLLEKEKVAVVPGNAFGASGEGFVRISYAYSIEEIKGALERISRFLETC</sequence>
<feature type="domain" description="Aminotransferase class I/classII large" evidence="7">
    <location>
        <begin position="31"/>
        <end position="380"/>
    </location>
</feature>
<dbReference type="PANTHER" id="PTHR46383:SF3">
    <property type="entry name" value="ASPARTATE AMINOTRANSFERASE-RELATED"/>
    <property type="match status" value="1"/>
</dbReference>
<dbReference type="CDD" id="cd00609">
    <property type="entry name" value="AAT_like"/>
    <property type="match status" value="1"/>
</dbReference>
<dbReference type="GO" id="GO:0008483">
    <property type="term" value="F:transaminase activity"/>
    <property type="evidence" value="ECO:0007669"/>
    <property type="project" value="UniProtKB-KW"/>
</dbReference>
<dbReference type="InterPro" id="IPR015421">
    <property type="entry name" value="PyrdxlP-dep_Trfase_major"/>
</dbReference>
<keyword evidence="9" id="KW-1185">Reference proteome</keyword>
<evidence type="ECO:0000256" key="5">
    <source>
        <dbReference type="ARBA" id="ARBA00022898"/>
    </source>
</evidence>
<evidence type="ECO:0000313" key="8">
    <source>
        <dbReference type="EMBL" id="RGR75828.1"/>
    </source>
</evidence>
<comment type="caution">
    <text evidence="8">The sequence shown here is derived from an EMBL/GenBank/DDBJ whole genome shotgun (WGS) entry which is preliminary data.</text>
</comment>
<reference evidence="8 9" key="1">
    <citation type="submission" date="2018-08" db="EMBL/GenBank/DDBJ databases">
        <title>A genome reference for cultivated species of the human gut microbiota.</title>
        <authorList>
            <person name="Zou Y."/>
            <person name="Xue W."/>
            <person name="Luo G."/>
        </authorList>
    </citation>
    <scope>NUCLEOTIDE SEQUENCE [LARGE SCALE GENOMIC DNA]</scope>
    <source>
        <strain evidence="8 9">AF24-29</strain>
    </source>
</reference>
<dbReference type="FunFam" id="3.40.640.10:FF:000033">
    <property type="entry name" value="Aspartate aminotransferase"/>
    <property type="match status" value="1"/>
</dbReference>
<comment type="cofactor">
    <cofactor evidence="1 6">
        <name>pyridoxal 5'-phosphate</name>
        <dbReference type="ChEBI" id="CHEBI:597326"/>
    </cofactor>
</comment>
<evidence type="ECO:0000256" key="1">
    <source>
        <dbReference type="ARBA" id="ARBA00001933"/>
    </source>
</evidence>
<keyword evidence="5" id="KW-0663">Pyridoxal phosphate</keyword>
<dbReference type="InterPro" id="IPR004838">
    <property type="entry name" value="NHTrfase_class1_PyrdxlP-BS"/>
</dbReference>
<keyword evidence="4 6" id="KW-0808">Transferase</keyword>
<accession>A0A412G4Y8</accession>
<keyword evidence="3 6" id="KW-0032">Aminotransferase</keyword>
<evidence type="ECO:0000256" key="3">
    <source>
        <dbReference type="ARBA" id="ARBA00022576"/>
    </source>
</evidence>
<dbReference type="PANTHER" id="PTHR46383">
    <property type="entry name" value="ASPARTATE AMINOTRANSFERASE"/>
    <property type="match status" value="1"/>
</dbReference>
<evidence type="ECO:0000313" key="9">
    <source>
        <dbReference type="Proteomes" id="UP000284178"/>
    </source>
</evidence>
<dbReference type="InterPro" id="IPR015422">
    <property type="entry name" value="PyrdxlP-dep_Trfase_small"/>
</dbReference>
<dbReference type="Proteomes" id="UP000284178">
    <property type="component" value="Unassembled WGS sequence"/>
</dbReference>
<dbReference type="EC" id="2.6.1.-" evidence="6"/>
<dbReference type="EMBL" id="QRUP01000003">
    <property type="protein sequence ID" value="RGR75828.1"/>
    <property type="molecule type" value="Genomic_DNA"/>
</dbReference>
<name>A0A412G4Y8_9FIRM</name>
<organism evidence="8 9">
    <name type="scientific">Holdemania filiformis</name>
    <dbReference type="NCBI Taxonomy" id="61171"/>
    <lineage>
        <taxon>Bacteria</taxon>
        <taxon>Bacillati</taxon>
        <taxon>Bacillota</taxon>
        <taxon>Erysipelotrichia</taxon>
        <taxon>Erysipelotrichales</taxon>
        <taxon>Erysipelotrichaceae</taxon>
        <taxon>Holdemania</taxon>
    </lineage>
</organism>
<proteinExistence type="inferred from homology"/>